<protein>
    <recommendedName>
        <fullName evidence="3">Lipoprotein</fullName>
    </recommendedName>
</protein>
<comment type="caution">
    <text evidence="1">The sequence shown here is derived from an EMBL/GenBank/DDBJ whole genome shotgun (WGS) entry which is preliminary data.</text>
</comment>
<name>A0A9X1JQ05_9FLAO</name>
<evidence type="ECO:0000313" key="2">
    <source>
        <dbReference type="Proteomes" id="UP001138894"/>
    </source>
</evidence>
<dbReference type="AlphaFoldDB" id="A0A9X1JQ05"/>
<keyword evidence="2" id="KW-1185">Reference proteome</keyword>
<evidence type="ECO:0008006" key="3">
    <source>
        <dbReference type="Google" id="ProtNLM"/>
    </source>
</evidence>
<dbReference type="RefSeq" id="WP_218545017.1">
    <property type="nucleotide sequence ID" value="NZ_JAGSPD010000003.1"/>
</dbReference>
<dbReference type="EMBL" id="JAGSPD010000003">
    <property type="protein sequence ID" value="MBV7268463.1"/>
    <property type="molecule type" value="Genomic_DNA"/>
</dbReference>
<reference evidence="1" key="1">
    <citation type="submission" date="2021-04" db="EMBL/GenBank/DDBJ databases">
        <authorList>
            <person name="Pira H."/>
            <person name="Risdian C."/>
            <person name="Wink J."/>
        </authorList>
    </citation>
    <scope>NUCLEOTIDE SEQUENCE</scope>
    <source>
        <strain evidence="1">WHY3</strain>
    </source>
</reference>
<sequence>MKKSLILILSILITSCSSDDDNSESDPIYGCTDEKSLTFDSMADTDDDSCIYSDLTLYARYNFFQNIPITNIDISIDGEYIGNIANGFIWPNGPGNCSSTGTVQYQFQNSESIDWNATIFLANGQTISSSGTKSPNRSIECIKISVTN</sequence>
<gene>
    <name evidence="1" type="ORF">KCG49_04550</name>
</gene>
<dbReference type="PROSITE" id="PS51257">
    <property type="entry name" value="PROKAR_LIPOPROTEIN"/>
    <property type="match status" value="1"/>
</dbReference>
<accession>A0A9X1JQ05</accession>
<organism evidence="1 2">
    <name type="scientific">Winogradskyella luteola</name>
    <dbReference type="NCBI Taxonomy" id="2828330"/>
    <lineage>
        <taxon>Bacteria</taxon>
        <taxon>Pseudomonadati</taxon>
        <taxon>Bacteroidota</taxon>
        <taxon>Flavobacteriia</taxon>
        <taxon>Flavobacteriales</taxon>
        <taxon>Flavobacteriaceae</taxon>
        <taxon>Winogradskyella</taxon>
    </lineage>
</organism>
<evidence type="ECO:0000313" key="1">
    <source>
        <dbReference type="EMBL" id="MBV7268463.1"/>
    </source>
</evidence>
<dbReference type="Proteomes" id="UP001138894">
    <property type="component" value="Unassembled WGS sequence"/>
</dbReference>
<proteinExistence type="predicted"/>